<dbReference type="RefSeq" id="WP_120167791.1">
    <property type="nucleotide sequence ID" value="NZ_MCIB01000006.1"/>
</dbReference>
<evidence type="ECO:0000313" key="2">
    <source>
        <dbReference type="EMBL" id="RKD33438.1"/>
    </source>
</evidence>
<gene>
    <name evidence="2" type="ORF">BET03_09295</name>
</gene>
<keyword evidence="3" id="KW-1185">Reference proteome</keyword>
<proteinExistence type="predicted"/>
<reference evidence="2 3" key="1">
    <citation type="submission" date="2016-08" db="EMBL/GenBank/DDBJ databases">
        <title>Novel Firmicutes and Novel Genomes.</title>
        <authorList>
            <person name="Poppleton D.I."/>
            <person name="Gribaldo S."/>
        </authorList>
    </citation>
    <scope>NUCLEOTIDE SEQUENCE [LARGE SCALE GENOMIC DNA]</scope>
    <source>
        <strain evidence="2 3">CTT3</strain>
    </source>
</reference>
<feature type="transmembrane region" description="Helical" evidence="1">
    <location>
        <begin position="12"/>
        <end position="31"/>
    </location>
</feature>
<sequence>MEKINKKSLVNGILMIILFLCIITGIYYIRYSSYPDIKFIKLYFAIGILGSIPLIFKLYRFGSIFLLASIVGFIADCILSYRNLLTPNMKAGFYNFFIIVIGFIAGIFVEIIYKKQNKY</sequence>
<dbReference type="EMBL" id="MCIB01000006">
    <property type="protein sequence ID" value="RKD33438.1"/>
    <property type="molecule type" value="Genomic_DNA"/>
</dbReference>
<organism evidence="2 3">
    <name type="scientific">Thermohalobacter berrensis</name>
    <dbReference type="NCBI Taxonomy" id="99594"/>
    <lineage>
        <taxon>Bacteria</taxon>
        <taxon>Bacillati</taxon>
        <taxon>Bacillota</taxon>
        <taxon>Tissierellia</taxon>
        <taxon>Tissierellales</taxon>
        <taxon>Thermohalobacteraceae</taxon>
        <taxon>Thermohalobacter</taxon>
    </lineage>
</organism>
<keyword evidence="1" id="KW-1133">Transmembrane helix</keyword>
<comment type="caution">
    <text evidence="2">The sequence shown here is derived from an EMBL/GenBank/DDBJ whole genome shotgun (WGS) entry which is preliminary data.</text>
</comment>
<name>A0A419T7S9_9FIRM</name>
<feature type="transmembrane region" description="Helical" evidence="1">
    <location>
        <begin position="63"/>
        <end position="81"/>
    </location>
</feature>
<protein>
    <submittedName>
        <fullName evidence="2">Uncharacterized protein</fullName>
    </submittedName>
</protein>
<evidence type="ECO:0000256" key="1">
    <source>
        <dbReference type="SAM" id="Phobius"/>
    </source>
</evidence>
<keyword evidence="1" id="KW-0472">Membrane</keyword>
<feature type="transmembrane region" description="Helical" evidence="1">
    <location>
        <begin position="93"/>
        <end position="113"/>
    </location>
</feature>
<keyword evidence="1" id="KW-0812">Transmembrane</keyword>
<feature type="transmembrane region" description="Helical" evidence="1">
    <location>
        <begin position="37"/>
        <end position="56"/>
    </location>
</feature>
<accession>A0A419T7S9</accession>
<evidence type="ECO:0000313" key="3">
    <source>
        <dbReference type="Proteomes" id="UP000284177"/>
    </source>
</evidence>
<dbReference type="Proteomes" id="UP000284177">
    <property type="component" value="Unassembled WGS sequence"/>
</dbReference>
<dbReference type="AlphaFoldDB" id="A0A419T7S9"/>